<evidence type="ECO:0000313" key="4">
    <source>
        <dbReference type="Proteomes" id="UP001519287"/>
    </source>
</evidence>
<evidence type="ECO:0000313" key="3">
    <source>
        <dbReference type="EMBL" id="MBP1996562.1"/>
    </source>
</evidence>
<keyword evidence="4" id="KW-1185">Reference proteome</keyword>
<reference evidence="3 4" key="1">
    <citation type="submission" date="2021-03" db="EMBL/GenBank/DDBJ databases">
        <title>Genomic Encyclopedia of Type Strains, Phase IV (KMG-IV): sequencing the most valuable type-strain genomes for metagenomic binning, comparative biology and taxonomic classification.</title>
        <authorList>
            <person name="Goeker M."/>
        </authorList>
    </citation>
    <scope>NUCLEOTIDE SEQUENCE [LARGE SCALE GENOMIC DNA]</scope>
    <source>
        <strain evidence="3 4">DSM 26048</strain>
    </source>
</reference>
<dbReference type="Proteomes" id="UP001519287">
    <property type="component" value="Unassembled WGS sequence"/>
</dbReference>
<dbReference type="InterPro" id="IPR036291">
    <property type="entry name" value="NAD(P)-bd_dom_sf"/>
</dbReference>
<dbReference type="SUPFAM" id="SSF51735">
    <property type="entry name" value="NAD(P)-binding Rossmann-fold domains"/>
    <property type="match status" value="1"/>
</dbReference>
<dbReference type="Gene3D" id="3.40.50.720">
    <property type="entry name" value="NAD(P)-binding Rossmann-like Domain"/>
    <property type="match status" value="1"/>
</dbReference>
<dbReference type="RefSeq" id="WP_209979121.1">
    <property type="nucleotide sequence ID" value="NZ_JAGGLB010000051.1"/>
</dbReference>
<name>A0ABS4J9N7_9BACL</name>
<dbReference type="SUPFAM" id="SSF55347">
    <property type="entry name" value="Glyceraldehyde-3-phosphate dehydrogenase-like, C-terminal domain"/>
    <property type="match status" value="1"/>
</dbReference>
<dbReference type="InterPro" id="IPR051450">
    <property type="entry name" value="Gfo/Idh/MocA_Oxidoreductases"/>
</dbReference>
<dbReference type="Pfam" id="PF01408">
    <property type="entry name" value="GFO_IDH_MocA"/>
    <property type="match status" value="1"/>
</dbReference>
<dbReference type="InterPro" id="IPR055170">
    <property type="entry name" value="GFO_IDH_MocA-like_dom"/>
</dbReference>
<organism evidence="3 4">
    <name type="scientific">Paenibacillus eucommiae</name>
    <dbReference type="NCBI Taxonomy" id="1355755"/>
    <lineage>
        <taxon>Bacteria</taxon>
        <taxon>Bacillati</taxon>
        <taxon>Bacillota</taxon>
        <taxon>Bacilli</taxon>
        <taxon>Bacillales</taxon>
        <taxon>Paenibacillaceae</taxon>
        <taxon>Paenibacillus</taxon>
    </lineage>
</organism>
<protein>
    <submittedName>
        <fullName evidence="3">Dehydrogenase</fullName>
    </submittedName>
</protein>
<evidence type="ECO:0000259" key="2">
    <source>
        <dbReference type="Pfam" id="PF22725"/>
    </source>
</evidence>
<dbReference type="EMBL" id="JAGGLB010000051">
    <property type="protein sequence ID" value="MBP1996562.1"/>
    <property type="molecule type" value="Genomic_DNA"/>
</dbReference>
<comment type="caution">
    <text evidence="3">The sequence shown here is derived from an EMBL/GenBank/DDBJ whole genome shotgun (WGS) entry which is preliminary data.</text>
</comment>
<accession>A0ABS4J9N7</accession>
<proteinExistence type="predicted"/>
<dbReference type="Pfam" id="PF22725">
    <property type="entry name" value="GFO_IDH_MocA_C3"/>
    <property type="match status" value="1"/>
</dbReference>
<dbReference type="PANTHER" id="PTHR43377:SF2">
    <property type="entry name" value="BINDING ROSSMANN FOLD OXIDOREDUCTASE, PUTATIVE (AFU_ORTHOLOGUE AFUA_4G00560)-RELATED"/>
    <property type="match status" value="1"/>
</dbReference>
<dbReference type="PANTHER" id="PTHR43377">
    <property type="entry name" value="BILIVERDIN REDUCTASE A"/>
    <property type="match status" value="1"/>
</dbReference>
<feature type="domain" description="Gfo/Idh/MocA-like oxidoreductase N-terminal" evidence="1">
    <location>
        <begin position="2"/>
        <end position="120"/>
    </location>
</feature>
<evidence type="ECO:0000259" key="1">
    <source>
        <dbReference type="Pfam" id="PF01408"/>
    </source>
</evidence>
<dbReference type="InterPro" id="IPR000683">
    <property type="entry name" value="Gfo/Idh/MocA-like_OxRdtase_N"/>
</dbReference>
<gene>
    <name evidence="3" type="ORF">J2Z66_008210</name>
</gene>
<sequence length="356" mass="39135">MIKVGIIGCGLMGALHARTLHKLPGVAVTALQNRTREKAELLAAELGGAAVYDRYEDLLKHDLDAVWVATPDHLHVDAAIAVLEAGKHLFLEKAIATSVADGALIAAAGAKHPELKAMVGYPLRFAPAYRAMKDVVSKEDAGKPIQAWSMRTHFLDPDQRVYDKYRDHYYDTPSWYFDDETAKGPIFSHGSHDYDLLRWMCGEIESVFAYGGTYLLPPGSVADAFTVAIKFVNGGIAHVSTPWVTRVEYDITGVATEKLTVVNNNGELMFKDDNGPEQRTTFADNDMWVRLNSHFIECVRDGKEPLISLEDGLRTIAVSEAAYRSLKEGVEVKIEKLDLQKLQDTQSKASSSGAGV</sequence>
<dbReference type="Gene3D" id="3.30.360.10">
    <property type="entry name" value="Dihydrodipicolinate Reductase, domain 2"/>
    <property type="match status" value="1"/>
</dbReference>
<feature type="domain" description="GFO/IDH/MocA-like oxidoreductase" evidence="2">
    <location>
        <begin position="129"/>
        <end position="261"/>
    </location>
</feature>